<dbReference type="PIRSF" id="PIRSF005719">
    <property type="entry name" value="SMC"/>
    <property type="match status" value="1"/>
</dbReference>
<proteinExistence type="inferred from homology"/>
<keyword evidence="1 6" id="KW-0963">Cytoplasm</keyword>
<dbReference type="PANTHER" id="PTHR43977">
    <property type="entry name" value="STRUCTURAL MAINTENANCE OF CHROMOSOMES PROTEIN 3"/>
    <property type="match status" value="1"/>
</dbReference>
<dbReference type="InterPro" id="IPR036277">
    <property type="entry name" value="SMC_hinge_sf"/>
</dbReference>
<keyword evidence="4 6" id="KW-0175">Coiled coil</keyword>
<comment type="similarity">
    <text evidence="6">Belongs to the SMC family.</text>
</comment>
<evidence type="ECO:0000256" key="1">
    <source>
        <dbReference type="ARBA" id="ARBA00022490"/>
    </source>
</evidence>
<evidence type="ECO:0000313" key="10">
    <source>
        <dbReference type="Proteomes" id="UP001266099"/>
    </source>
</evidence>
<gene>
    <name evidence="6" type="primary">smc</name>
    <name evidence="9" type="ORF">J2S36_000656</name>
</gene>
<dbReference type="Pfam" id="PF02463">
    <property type="entry name" value="SMC_N"/>
    <property type="match status" value="1"/>
</dbReference>
<organism evidence="9 10">
    <name type="scientific">Arcanobacterium hippocoleae</name>
    <dbReference type="NCBI Taxonomy" id="149017"/>
    <lineage>
        <taxon>Bacteria</taxon>
        <taxon>Bacillati</taxon>
        <taxon>Actinomycetota</taxon>
        <taxon>Actinomycetes</taxon>
        <taxon>Actinomycetales</taxon>
        <taxon>Actinomycetaceae</taxon>
        <taxon>Arcanobacterium</taxon>
    </lineage>
</organism>
<dbReference type="InterPro" id="IPR010935">
    <property type="entry name" value="SMC_hinge"/>
</dbReference>
<keyword evidence="2 6" id="KW-0547">Nucleotide-binding</keyword>
<evidence type="ECO:0000256" key="5">
    <source>
        <dbReference type="ARBA" id="ARBA00023125"/>
    </source>
</evidence>
<feature type="coiled-coil region" evidence="6">
    <location>
        <begin position="167"/>
        <end position="201"/>
    </location>
</feature>
<dbReference type="RefSeq" id="WP_309955509.1">
    <property type="nucleotide sequence ID" value="NZ_JAVDUJ010000001.1"/>
</dbReference>
<dbReference type="Gene3D" id="3.30.70.1620">
    <property type="match status" value="1"/>
</dbReference>
<feature type="binding site" evidence="6">
    <location>
        <begin position="32"/>
        <end position="39"/>
    </location>
    <ligand>
        <name>ATP</name>
        <dbReference type="ChEBI" id="CHEBI:30616"/>
    </ligand>
</feature>
<comment type="caution">
    <text evidence="9">The sequence shown here is derived from an EMBL/GenBank/DDBJ whole genome shotgun (WGS) entry which is preliminary data.</text>
</comment>
<feature type="coiled-coil region" evidence="6">
    <location>
        <begin position="1006"/>
        <end position="1054"/>
    </location>
</feature>
<dbReference type="Pfam" id="PF06470">
    <property type="entry name" value="SMC_hinge"/>
    <property type="match status" value="1"/>
</dbReference>
<comment type="domain">
    <text evidence="6">Contains large globular domains required for ATP hydrolysis at each terminus and a third globular domain forming a flexible hinge near the middle of the molecule. These domains are separated by coiled-coil structures.</text>
</comment>
<protein>
    <recommendedName>
        <fullName evidence="6">Chromosome partition protein Smc</fullName>
    </recommendedName>
</protein>
<dbReference type="SUPFAM" id="SSF52540">
    <property type="entry name" value="P-loop containing nucleoside triphosphate hydrolases"/>
    <property type="match status" value="1"/>
</dbReference>
<dbReference type="HAMAP" id="MF_01894">
    <property type="entry name" value="Smc_prok"/>
    <property type="match status" value="1"/>
</dbReference>
<keyword evidence="3 6" id="KW-0067">ATP-binding</keyword>
<dbReference type="InterPro" id="IPR011890">
    <property type="entry name" value="SMC_prok"/>
</dbReference>
<accession>A0ABU1T163</accession>
<name>A0ABU1T163_9ACTO</name>
<dbReference type="CDD" id="cd03278">
    <property type="entry name" value="ABC_SMC_barmotin"/>
    <property type="match status" value="1"/>
</dbReference>
<feature type="domain" description="SMC hinge" evidence="8">
    <location>
        <begin position="511"/>
        <end position="643"/>
    </location>
</feature>
<dbReference type="Gene3D" id="1.20.1060.20">
    <property type="match status" value="1"/>
</dbReference>
<evidence type="ECO:0000256" key="3">
    <source>
        <dbReference type="ARBA" id="ARBA00022840"/>
    </source>
</evidence>
<dbReference type="Gene3D" id="3.40.50.300">
    <property type="entry name" value="P-loop containing nucleotide triphosphate hydrolases"/>
    <property type="match status" value="2"/>
</dbReference>
<reference evidence="9 10" key="1">
    <citation type="submission" date="2023-07" db="EMBL/GenBank/DDBJ databases">
        <title>Sequencing the genomes of 1000 actinobacteria strains.</title>
        <authorList>
            <person name="Klenk H.-P."/>
        </authorList>
    </citation>
    <scope>NUCLEOTIDE SEQUENCE [LARGE SCALE GENOMIC DNA]</scope>
    <source>
        <strain evidence="9 10">DSM 15539</strain>
    </source>
</reference>
<feature type="coiled-coil region" evidence="6">
    <location>
        <begin position="730"/>
        <end position="785"/>
    </location>
</feature>
<keyword evidence="10" id="KW-1185">Reference proteome</keyword>
<keyword evidence="5 6" id="KW-0238">DNA-binding</keyword>
<feature type="domain" description="RecF/RecN/SMC N-terminal" evidence="7">
    <location>
        <begin position="2"/>
        <end position="1211"/>
    </location>
</feature>
<evidence type="ECO:0000259" key="8">
    <source>
        <dbReference type="Pfam" id="PF06470"/>
    </source>
</evidence>
<dbReference type="InterPro" id="IPR024704">
    <property type="entry name" value="SMC"/>
</dbReference>
<comment type="function">
    <text evidence="6">Required for chromosome condensation and partitioning.</text>
</comment>
<dbReference type="NCBIfam" id="TIGR02168">
    <property type="entry name" value="SMC_prok_B"/>
    <property type="match status" value="1"/>
</dbReference>
<evidence type="ECO:0000256" key="4">
    <source>
        <dbReference type="ARBA" id="ARBA00023054"/>
    </source>
</evidence>
<evidence type="ECO:0000313" key="9">
    <source>
        <dbReference type="EMBL" id="MDR6939113.1"/>
    </source>
</evidence>
<comment type="subunit">
    <text evidence="6">Homodimer.</text>
</comment>
<evidence type="ECO:0000259" key="7">
    <source>
        <dbReference type="Pfam" id="PF02463"/>
    </source>
</evidence>
<dbReference type="Proteomes" id="UP001266099">
    <property type="component" value="Unassembled WGS sequence"/>
</dbReference>
<evidence type="ECO:0000256" key="6">
    <source>
        <dbReference type="HAMAP-Rule" id="MF_01894"/>
    </source>
</evidence>
<evidence type="ECO:0000256" key="2">
    <source>
        <dbReference type="ARBA" id="ARBA00022741"/>
    </source>
</evidence>
<dbReference type="InterPro" id="IPR027417">
    <property type="entry name" value="P-loop_NTPase"/>
</dbReference>
<dbReference type="InterPro" id="IPR003395">
    <property type="entry name" value="RecF/RecN/SMC_N"/>
</dbReference>
<dbReference type="SUPFAM" id="SSF75553">
    <property type="entry name" value="Smc hinge domain"/>
    <property type="match status" value="1"/>
</dbReference>
<dbReference type="EMBL" id="JAVDUJ010000001">
    <property type="protein sequence ID" value="MDR6939113.1"/>
    <property type="molecule type" value="Genomic_DNA"/>
</dbReference>
<comment type="subcellular location">
    <subcellularLocation>
        <location evidence="6">Cytoplasm</location>
    </subcellularLocation>
</comment>
<sequence>MHLKSLILRGFKSFASTTALNFEPGINCVVGPNGSGKSNVVDALTWVMGEQGAKNLRGGQMSDVIFAGTAKRPALGRAEVSLTIDNTDGVLPIDYSEVTITRTLFRSGGSEYAINGTSCRLLDIQELLSDTGMGKEMHVIIGQGKLDEVLTATPEERRYFIEEAAGVLKHRRRKEKALRKLESMQGNLTRIEDLAGELRRQLGPLARQAATARRAQVIQREVFDARARLLADDLAQAQARLSAQSIDDHAFDTQREELVKKLAAAANEVQILESEVAAASPKIALLTEQWQRLTSLVERFRALVQLADEREHSLRQVGPNIHRGESPQQISERAAAAFAQEEEYAKAQEAAQDLLSDSVAAREKAEAVERDIDRQLASLSRRLADRRESAARLGGKISTVRSKIESLTAESARVKAASETARHRAVQSAEQVAKLEQDIVAQTDGDDTLAISQEEASRELSEVKAALAAARELAVTAATNAAKWQAKAQTLELSLAPEDATAWVFDEYRLGVQGLVRDQLQIRSGWEAAVEAGLYGVATGAVMDSIDSAIDALRGAREAQSGHLELLISGAAGGVEKAESVSDPQQDQQIKQARQALRESNFDETEAILGIDALSVNTRTNILAREILEHTILAADLSVARKLLAAGALRVVTLAGDVLTPQHISGGAVQTGAVLARQAMYADARAQEESAAAEKTAADQAVIQAEAKLALAQAEFDQISLQLNARDSSLAAVSAQLGVLRQSVQSAEDEVARNEARQAKIQQEISLAQNELAQLNAQQIALDEEPEENESRLAELTRERESAHQNTVQARTDETQARLVLRTKEERLRAVAGKGAALENQAHAVAARIAQEERQATRRLELADHAARISGTSRLALSRTQELLTAVTSERQDAEAERSAQDTSLHTARKILQDLQTEQRTLDDLAHRRELALAQLRSKYEQLAAKAIDDLGLPAQTLIDEYGPHLLIEVDIQTNTVQPLSATAEDQAQTENSETPSGVKQIPFVRAEQEKRLARAERDLSRLGKINPLALEEHAALEERQRYLTEQLQDLRKSREDLLKIVRDIDKRVNEVMQAAFVDVSREFTGTFTRLFPGGEGKLILTDPDSPLTTGIEIEARPPGKRVKRLSLLSGGERSLTAIAFLVSIFKARPSPFYVMDEVEAALDDVNLSRLIEIFKELQDNSQLLVITHQKRTMEIADALYGVAMKEQGVTSVISQRLQELVDQK</sequence>